<gene>
    <name evidence="1" type="ORF">JG688_00017259</name>
</gene>
<dbReference type="EMBL" id="JAENGY010002469">
    <property type="protein sequence ID" value="KAG6944115.1"/>
    <property type="molecule type" value="Genomic_DNA"/>
</dbReference>
<dbReference type="AlphaFoldDB" id="A0A8J5M1G0"/>
<proteinExistence type="predicted"/>
<dbReference type="Proteomes" id="UP000709295">
    <property type="component" value="Unassembled WGS sequence"/>
</dbReference>
<protein>
    <submittedName>
        <fullName evidence="1">Uncharacterized protein</fullName>
    </submittedName>
</protein>
<sequence length="170" mass="18146">MVLSKKGIIVSDCPVLLHICVSCRQSLLDKQRVNPPKFAIANADPAPPAQILPVDIVSEGIVGISIVGAMPPMQKVPTLNKHRYHDLSVDNFDDELESGGDETHLNALSEGDDLFDFVSVPVDPTIVFDMLANATLVPDLDAASTLPDECASVSTSDFSMGIDEDLSIST</sequence>
<evidence type="ECO:0000313" key="1">
    <source>
        <dbReference type="EMBL" id="KAG6944115.1"/>
    </source>
</evidence>
<reference evidence="1" key="1">
    <citation type="submission" date="2021-01" db="EMBL/GenBank/DDBJ databases">
        <title>Phytophthora aleatoria, a newly-described species from Pinus radiata is distinct from Phytophthora cactorum isolates based on comparative genomics.</title>
        <authorList>
            <person name="Mcdougal R."/>
            <person name="Panda P."/>
            <person name="Williams N."/>
            <person name="Studholme D.J."/>
        </authorList>
    </citation>
    <scope>NUCLEOTIDE SEQUENCE</scope>
    <source>
        <strain evidence="1">NZFS 4037</strain>
    </source>
</reference>
<accession>A0A8J5M1G0</accession>
<name>A0A8J5M1G0_9STRA</name>
<comment type="caution">
    <text evidence="1">The sequence shown here is derived from an EMBL/GenBank/DDBJ whole genome shotgun (WGS) entry which is preliminary data.</text>
</comment>
<keyword evidence="2" id="KW-1185">Reference proteome</keyword>
<evidence type="ECO:0000313" key="2">
    <source>
        <dbReference type="Proteomes" id="UP000709295"/>
    </source>
</evidence>
<organism evidence="1 2">
    <name type="scientific">Phytophthora aleatoria</name>
    <dbReference type="NCBI Taxonomy" id="2496075"/>
    <lineage>
        <taxon>Eukaryota</taxon>
        <taxon>Sar</taxon>
        <taxon>Stramenopiles</taxon>
        <taxon>Oomycota</taxon>
        <taxon>Peronosporomycetes</taxon>
        <taxon>Peronosporales</taxon>
        <taxon>Peronosporaceae</taxon>
        <taxon>Phytophthora</taxon>
    </lineage>
</organism>